<keyword evidence="2" id="KW-1185">Reference proteome</keyword>
<evidence type="ECO:0000313" key="1">
    <source>
        <dbReference type="EMBL" id="PTX52508.1"/>
    </source>
</evidence>
<dbReference type="AlphaFoldDB" id="A0A2T6B907"/>
<reference evidence="1 2" key="1">
    <citation type="submission" date="2018-04" db="EMBL/GenBank/DDBJ databases">
        <title>Genomic Encyclopedia of Archaeal and Bacterial Type Strains, Phase II (KMG-II): from individual species to whole genera.</title>
        <authorList>
            <person name="Goeker M."/>
        </authorList>
    </citation>
    <scope>NUCLEOTIDE SEQUENCE [LARGE SCALE GENOMIC DNA]</scope>
    <source>
        <strain evidence="1 2">DSM 21823</strain>
    </source>
</reference>
<accession>A0A2T6B907</accession>
<proteinExistence type="predicted"/>
<sequence length="138" mass="15538">MRKMKISKGVQDGLAMKSVNIFMTSPCRAVLDGGVYENRSQAVRRFASILITAHDNGNAKIVPEVRRVVDLSGPRQRRMIRNATSVDWVKAIVWLPREMVLSVERIFGAEEITPSEFLRAAVIMGVKPEELRAFIPFP</sequence>
<dbReference type="EMBL" id="QBKP01000002">
    <property type="protein sequence ID" value="PTX52508.1"/>
    <property type="molecule type" value="Genomic_DNA"/>
</dbReference>
<evidence type="ECO:0000313" key="2">
    <source>
        <dbReference type="Proteomes" id="UP000244224"/>
    </source>
</evidence>
<protein>
    <submittedName>
        <fullName evidence="1">Uncharacterized protein</fullName>
    </submittedName>
</protein>
<comment type="caution">
    <text evidence="1">The sequence shown here is derived from an EMBL/GenBank/DDBJ whole genome shotgun (WGS) entry which is preliminary data.</text>
</comment>
<name>A0A2T6B907_9RHOB</name>
<gene>
    <name evidence="1" type="ORF">C8N34_102288</name>
</gene>
<organism evidence="1 2">
    <name type="scientific">Gemmobacter caeni</name>
    <dbReference type="NCBI Taxonomy" id="589035"/>
    <lineage>
        <taxon>Bacteria</taxon>
        <taxon>Pseudomonadati</taxon>
        <taxon>Pseudomonadota</taxon>
        <taxon>Alphaproteobacteria</taxon>
        <taxon>Rhodobacterales</taxon>
        <taxon>Paracoccaceae</taxon>
        <taxon>Gemmobacter</taxon>
    </lineage>
</organism>
<dbReference type="Proteomes" id="UP000244224">
    <property type="component" value="Unassembled WGS sequence"/>
</dbReference>